<proteinExistence type="predicted"/>
<reference evidence="1 2" key="1">
    <citation type="submission" date="2023-12" db="EMBL/GenBank/DDBJ databases">
        <authorList>
            <person name="Menendez E."/>
            <person name="Kaur S."/>
            <person name="Flores-Felix J.D."/>
            <person name="diCenzo G.C."/>
            <person name="Peix A."/>
            <person name="Velazquez E."/>
        </authorList>
    </citation>
    <scope>NUCLEOTIDE SEQUENCE [LARGE SCALE GENOMIC DNA]</scope>
    <source>
        <strain evidence="1 2">CIP 108029</strain>
        <plasmid evidence="1 2">pRinCIP108029d</plasmid>
    </source>
</reference>
<keyword evidence="1" id="KW-0614">Plasmid</keyword>
<evidence type="ECO:0000313" key="2">
    <source>
        <dbReference type="Proteomes" id="UP001322785"/>
    </source>
</evidence>
<dbReference type="RefSeq" id="WP_193445213.1">
    <property type="nucleotide sequence ID" value="NZ_BSOQ01000008.1"/>
</dbReference>
<name>A0ABZ1DUN8_9HYPH</name>
<dbReference type="Proteomes" id="UP001322785">
    <property type="component" value="Plasmid pRinCIP108029d"/>
</dbReference>
<sequence length="116" mass="13292">MEEMFVKYPQHRGAEQKASALRFVSEDGVIAAALRLPQLITTRERLLADIRRKLDGAAKAFLLSLHDTNPDFGAIGLPQASELPAVQWKLLNLRKLKDQNPRKHEEHRVEIERLFL</sequence>
<organism evidence="1 2">
    <name type="scientific">Rhizobium indigoferae</name>
    <dbReference type="NCBI Taxonomy" id="158891"/>
    <lineage>
        <taxon>Bacteria</taxon>
        <taxon>Pseudomonadati</taxon>
        <taxon>Pseudomonadota</taxon>
        <taxon>Alphaproteobacteria</taxon>
        <taxon>Hyphomicrobiales</taxon>
        <taxon>Rhizobiaceae</taxon>
        <taxon>Rhizobium/Agrobacterium group</taxon>
        <taxon>Rhizobium</taxon>
    </lineage>
</organism>
<dbReference type="EMBL" id="CP140637">
    <property type="protein sequence ID" value="WRW39421.1"/>
    <property type="molecule type" value="Genomic_DNA"/>
</dbReference>
<protein>
    <submittedName>
        <fullName evidence="1">Uncharacterized protein</fullName>
    </submittedName>
</protein>
<geneLocation type="plasmid" evidence="1 2">
    <name>pRinCIP108029d</name>
</geneLocation>
<evidence type="ECO:0000313" key="1">
    <source>
        <dbReference type="EMBL" id="WRW39421.1"/>
    </source>
</evidence>
<gene>
    <name evidence="1" type="ORF">U5G49_006497</name>
</gene>
<accession>A0ABZ1DUN8</accession>
<keyword evidence="2" id="KW-1185">Reference proteome</keyword>